<sequence length="47" mass="5153">MYSPIFYEAGIGKFPHPTGSMVLTLFGWFDPLDAGHLSFTLPAPVLL</sequence>
<gene>
    <name evidence="1" type="ORF">X474_04030</name>
</gene>
<dbReference type="Proteomes" id="UP000032233">
    <property type="component" value="Unassembled WGS sequence"/>
</dbReference>
<evidence type="ECO:0000313" key="1">
    <source>
        <dbReference type="EMBL" id="KIX15451.1"/>
    </source>
</evidence>
<dbReference type="InParanoid" id="A0A0D2JIE5"/>
<reference evidence="1 2" key="1">
    <citation type="submission" date="2013-11" db="EMBL/GenBank/DDBJ databases">
        <title>Metagenomic analysis of a methanogenic consortium involved in long chain n-alkane degradation.</title>
        <authorList>
            <person name="Davidova I.A."/>
            <person name="Callaghan A.V."/>
            <person name="Wawrik B."/>
            <person name="Pruitt S."/>
            <person name="Marks C."/>
            <person name="Duncan K.E."/>
            <person name="Suflita J.M."/>
        </authorList>
    </citation>
    <scope>NUCLEOTIDE SEQUENCE [LARGE SCALE GENOMIC DNA]</scope>
    <source>
        <strain evidence="1 2">SPR</strain>
    </source>
</reference>
<evidence type="ECO:0000313" key="2">
    <source>
        <dbReference type="Proteomes" id="UP000032233"/>
    </source>
</evidence>
<dbReference type="EMBL" id="AZAC01000003">
    <property type="protein sequence ID" value="KIX15451.1"/>
    <property type="molecule type" value="Genomic_DNA"/>
</dbReference>
<keyword evidence="2" id="KW-1185">Reference proteome</keyword>
<name>A0A0D2JIE5_9BACT</name>
<proteinExistence type="predicted"/>
<protein>
    <submittedName>
        <fullName evidence="1">Uncharacterized protein</fullName>
    </submittedName>
</protein>
<comment type="caution">
    <text evidence="1">The sequence shown here is derived from an EMBL/GenBank/DDBJ whole genome shotgun (WGS) entry which is preliminary data.</text>
</comment>
<accession>A0A0D2JIE5</accession>
<dbReference type="AlphaFoldDB" id="A0A0D2JIE5"/>
<organism evidence="1 2">
    <name type="scientific">Dethiosulfatarculus sandiegensis</name>
    <dbReference type="NCBI Taxonomy" id="1429043"/>
    <lineage>
        <taxon>Bacteria</taxon>
        <taxon>Pseudomonadati</taxon>
        <taxon>Thermodesulfobacteriota</taxon>
        <taxon>Desulfarculia</taxon>
        <taxon>Desulfarculales</taxon>
        <taxon>Desulfarculaceae</taxon>
        <taxon>Dethiosulfatarculus</taxon>
    </lineage>
</organism>